<dbReference type="EMBL" id="CAIX01000001">
    <property type="protein sequence ID" value="CCI39264.1"/>
    <property type="molecule type" value="Genomic_DNA"/>
</dbReference>
<dbReference type="GO" id="GO:0030488">
    <property type="term" value="P:tRNA methylation"/>
    <property type="evidence" value="ECO:0007669"/>
    <property type="project" value="TreeGrafter"/>
</dbReference>
<dbReference type="Pfam" id="PF08241">
    <property type="entry name" value="Methyltransf_11"/>
    <property type="match status" value="1"/>
</dbReference>
<evidence type="ECO:0000313" key="4">
    <source>
        <dbReference type="EMBL" id="CCI39264.1"/>
    </source>
</evidence>
<organism evidence="4 5">
    <name type="scientific">Albugo candida</name>
    <dbReference type="NCBI Taxonomy" id="65357"/>
    <lineage>
        <taxon>Eukaryota</taxon>
        <taxon>Sar</taxon>
        <taxon>Stramenopiles</taxon>
        <taxon>Oomycota</taxon>
        <taxon>Peronosporomycetes</taxon>
        <taxon>Albuginales</taxon>
        <taxon>Albuginaceae</taxon>
        <taxon>Albugo</taxon>
    </lineage>
</organism>
<protein>
    <recommendedName>
        <fullName evidence="3">Methyltransferase type 11 domain-containing protein</fullName>
    </recommendedName>
</protein>
<dbReference type="CDD" id="cd02440">
    <property type="entry name" value="AdoMet_MTases"/>
    <property type="match status" value="1"/>
</dbReference>
<feature type="domain" description="Methyltransferase type 11" evidence="3">
    <location>
        <begin position="65"/>
        <end position="153"/>
    </location>
</feature>
<dbReference type="GO" id="GO:0005737">
    <property type="term" value="C:cytoplasm"/>
    <property type="evidence" value="ECO:0007669"/>
    <property type="project" value="TreeGrafter"/>
</dbReference>
<dbReference type="GO" id="GO:0002098">
    <property type="term" value="P:tRNA wobble uridine modification"/>
    <property type="evidence" value="ECO:0007669"/>
    <property type="project" value="TreeGrafter"/>
</dbReference>
<dbReference type="InParanoid" id="A0A024FYY1"/>
<evidence type="ECO:0000259" key="3">
    <source>
        <dbReference type="Pfam" id="PF08241"/>
    </source>
</evidence>
<dbReference type="InterPro" id="IPR013216">
    <property type="entry name" value="Methyltransf_11"/>
</dbReference>
<dbReference type="SUPFAM" id="SSF53335">
    <property type="entry name" value="S-adenosyl-L-methionine-dependent methyltransferases"/>
    <property type="match status" value="1"/>
</dbReference>
<dbReference type="Gene3D" id="3.40.50.150">
    <property type="entry name" value="Vaccinia Virus protein VP39"/>
    <property type="match status" value="1"/>
</dbReference>
<dbReference type="InterPro" id="IPR029063">
    <property type="entry name" value="SAM-dependent_MTases_sf"/>
</dbReference>
<keyword evidence="1" id="KW-0489">Methyltransferase</keyword>
<evidence type="ECO:0000256" key="1">
    <source>
        <dbReference type="ARBA" id="ARBA00022603"/>
    </source>
</evidence>
<dbReference type="PANTHER" id="PTHR13069:SF21">
    <property type="entry name" value="ALKYLATED DNA REPAIR PROTEIN ALKB HOMOLOG 8"/>
    <property type="match status" value="1"/>
</dbReference>
<dbReference type="PANTHER" id="PTHR13069">
    <property type="entry name" value="ALKYLATED DNA REPAIR PROTEIN ALKB HOMOLOG 8"/>
    <property type="match status" value="1"/>
</dbReference>
<dbReference type="GO" id="GO:0005634">
    <property type="term" value="C:nucleus"/>
    <property type="evidence" value="ECO:0007669"/>
    <property type="project" value="TreeGrafter"/>
</dbReference>
<sequence>MEPKPFDISQSDAISSSLSPNLVEREHVHQVYDNIASHFSHTRHHAWPIVTEFLQQLTAGSIVADIGCGNGKYLHVNDSISVIGSDRSLPLLKCAAVKENNCSDLFACDALKIPMRSESCDAAICIAVLHHVSNNHRRIALISELARIVKSGRSILILAWAFEQDERSKRIFNKQDVLVDWKLQHKYAKENAHSEEKVEVKESQLSTEDEKKWIVYQRYCHVYREGEIESLVAQIPGLIVEKTCYSRSNWCVFVRRL</sequence>
<keyword evidence="2" id="KW-0808">Transferase</keyword>
<dbReference type="GO" id="GO:0000049">
    <property type="term" value="F:tRNA binding"/>
    <property type="evidence" value="ECO:0007669"/>
    <property type="project" value="TreeGrafter"/>
</dbReference>
<dbReference type="InterPro" id="IPR051422">
    <property type="entry name" value="AlkB_tRNA_MeTrf/Diox"/>
</dbReference>
<evidence type="ECO:0000313" key="5">
    <source>
        <dbReference type="Proteomes" id="UP000053237"/>
    </source>
</evidence>
<name>A0A024FYY1_9STRA</name>
<dbReference type="OrthoDB" id="271595at2759"/>
<dbReference type="GO" id="GO:0008757">
    <property type="term" value="F:S-adenosylmethionine-dependent methyltransferase activity"/>
    <property type="evidence" value="ECO:0007669"/>
    <property type="project" value="InterPro"/>
</dbReference>
<reference evidence="4 5" key="1">
    <citation type="submission" date="2012-05" db="EMBL/GenBank/DDBJ databases">
        <title>Recombination and specialization in a pathogen metapopulation.</title>
        <authorList>
            <person name="Gardiner A."/>
            <person name="Kemen E."/>
            <person name="Schultz-Larsen T."/>
            <person name="MacLean D."/>
            <person name="Van Oosterhout C."/>
            <person name="Jones J.D.G."/>
        </authorList>
    </citation>
    <scope>NUCLEOTIDE SEQUENCE [LARGE SCALE GENOMIC DNA]</scope>
    <source>
        <strain evidence="4 5">Ac Nc2</strain>
    </source>
</reference>
<dbReference type="STRING" id="65357.A0A024FYY1"/>
<evidence type="ECO:0000256" key="2">
    <source>
        <dbReference type="ARBA" id="ARBA00022679"/>
    </source>
</evidence>
<dbReference type="GO" id="GO:0106335">
    <property type="term" value="F:tRNA (5-carboxymethyluridine(34)-5-O)-methyltransferase activity"/>
    <property type="evidence" value="ECO:0007669"/>
    <property type="project" value="TreeGrafter"/>
</dbReference>
<dbReference type="Proteomes" id="UP000053237">
    <property type="component" value="Unassembled WGS sequence"/>
</dbReference>
<gene>
    <name evidence="4" type="ORF">BN9_000470</name>
</gene>
<keyword evidence="5" id="KW-1185">Reference proteome</keyword>
<proteinExistence type="predicted"/>
<accession>A0A024FYY1</accession>
<comment type="caution">
    <text evidence="4">The sequence shown here is derived from an EMBL/GenBank/DDBJ whole genome shotgun (WGS) entry which is preliminary data.</text>
</comment>
<dbReference type="AlphaFoldDB" id="A0A024FYY1"/>